<keyword evidence="2" id="KW-0012">Acyltransferase</keyword>
<proteinExistence type="predicted"/>
<keyword evidence="3" id="KW-1185">Reference proteome</keyword>
<dbReference type="Pfam" id="PF13673">
    <property type="entry name" value="Acetyltransf_10"/>
    <property type="match status" value="1"/>
</dbReference>
<dbReference type="SUPFAM" id="SSF55729">
    <property type="entry name" value="Acyl-CoA N-acyltransferases (Nat)"/>
    <property type="match status" value="1"/>
</dbReference>
<protein>
    <submittedName>
        <fullName evidence="2">Acyl-CoA N-acyltransferase</fullName>
    </submittedName>
</protein>
<dbReference type="PROSITE" id="PS51186">
    <property type="entry name" value="GNAT"/>
    <property type="match status" value="1"/>
</dbReference>
<dbReference type="CDD" id="cd04301">
    <property type="entry name" value="NAT_SF"/>
    <property type="match status" value="1"/>
</dbReference>
<dbReference type="InterPro" id="IPR016181">
    <property type="entry name" value="Acyl_CoA_acyltransferase"/>
</dbReference>
<evidence type="ECO:0000259" key="1">
    <source>
        <dbReference type="PROSITE" id="PS51186"/>
    </source>
</evidence>
<gene>
    <name evidence="2" type="ORF">WOLCODRAFT_88871</name>
</gene>
<evidence type="ECO:0000313" key="3">
    <source>
        <dbReference type="Proteomes" id="UP000218811"/>
    </source>
</evidence>
<keyword evidence="2" id="KW-0808">Transferase</keyword>
<dbReference type="UniPathway" id="UPA00113">
    <property type="reaction ID" value="UER00529"/>
</dbReference>
<dbReference type="OrthoDB" id="329272at2759"/>
<reference evidence="2 3" key="1">
    <citation type="journal article" date="2012" name="Science">
        <title>The Paleozoic origin of enzymatic lignin decomposition reconstructed from 31 fungal genomes.</title>
        <authorList>
            <person name="Floudas D."/>
            <person name="Binder M."/>
            <person name="Riley R."/>
            <person name="Barry K."/>
            <person name="Blanchette R.A."/>
            <person name="Henrissat B."/>
            <person name="Martinez A.T."/>
            <person name="Otillar R."/>
            <person name="Spatafora J.W."/>
            <person name="Yadav J.S."/>
            <person name="Aerts A."/>
            <person name="Benoit I."/>
            <person name="Boyd A."/>
            <person name="Carlson A."/>
            <person name="Copeland A."/>
            <person name="Coutinho P.M."/>
            <person name="de Vries R.P."/>
            <person name="Ferreira P."/>
            <person name="Findley K."/>
            <person name="Foster B."/>
            <person name="Gaskell J."/>
            <person name="Glotzer D."/>
            <person name="Gorecki P."/>
            <person name="Heitman J."/>
            <person name="Hesse C."/>
            <person name="Hori C."/>
            <person name="Igarashi K."/>
            <person name="Jurgens J.A."/>
            <person name="Kallen N."/>
            <person name="Kersten P."/>
            <person name="Kohler A."/>
            <person name="Kuees U."/>
            <person name="Kumar T.K.A."/>
            <person name="Kuo A."/>
            <person name="LaButti K."/>
            <person name="Larrondo L.F."/>
            <person name="Lindquist E."/>
            <person name="Ling A."/>
            <person name="Lombard V."/>
            <person name="Lucas S."/>
            <person name="Lundell T."/>
            <person name="Martin R."/>
            <person name="McLaughlin D.J."/>
            <person name="Morgenstern I."/>
            <person name="Morin E."/>
            <person name="Murat C."/>
            <person name="Nagy L.G."/>
            <person name="Nolan M."/>
            <person name="Ohm R.A."/>
            <person name="Patyshakuliyeva A."/>
            <person name="Rokas A."/>
            <person name="Ruiz-Duenas F.J."/>
            <person name="Sabat G."/>
            <person name="Salamov A."/>
            <person name="Samejima M."/>
            <person name="Schmutz J."/>
            <person name="Slot J.C."/>
            <person name="St John F."/>
            <person name="Stenlid J."/>
            <person name="Sun H."/>
            <person name="Sun S."/>
            <person name="Syed K."/>
            <person name="Tsang A."/>
            <person name="Wiebenga A."/>
            <person name="Young D."/>
            <person name="Pisabarro A."/>
            <person name="Eastwood D.C."/>
            <person name="Martin F."/>
            <person name="Cullen D."/>
            <person name="Grigoriev I.V."/>
            <person name="Hibbett D.S."/>
        </authorList>
    </citation>
    <scope>NUCLEOTIDE SEQUENCE [LARGE SCALE GENOMIC DNA]</scope>
    <source>
        <strain evidence="2 3">MD-104</strain>
    </source>
</reference>
<accession>A0A2H3JF56</accession>
<dbReference type="GO" id="GO:0016747">
    <property type="term" value="F:acyltransferase activity, transferring groups other than amino-acyl groups"/>
    <property type="evidence" value="ECO:0007669"/>
    <property type="project" value="InterPro"/>
</dbReference>
<dbReference type="STRING" id="742152.A0A2H3JF56"/>
<evidence type="ECO:0000313" key="2">
    <source>
        <dbReference type="EMBL" id="PCH40862.1"/>
    </source>
</evidence>
<dbReference type="InterPro" id="IPR000182">
    <property type="entry name" value="GNAT_dom"/>
</dbReference>
<dbReference type="Proteomes" id="UP000218811">
    <property type="component" value="Unassembled WGS sequence"/>
</dbReference>
<sequence>MATVPPHELLLVPAAGDPARAALREQCYAVRIAVFVTEQGFPLDAEIDDLDETATHFLLRLLPSRTPVGTIRCSRHGGYYKLSRLAVLKEYRQCRFGRELVLALHDFVKRDARRTGAAGFVPVKSHSQIPAKGFYAKFGYQPQGEEFDEDGAPHQLMVAQLSLSD</sequence>
<dbReference type="AlphaFoldDB" id="A0A2H3JF56"/>
<name>A0A2H3JF56_WOLCO</name>
<feature type="domain" description="N-acetyltransferase" evidence="1">
    <location>
        <begin position="14"/>
        <end position="162"/>
    </location>
</feature>
<dbReference type="OMA" id="HYLTIHA"/>
<dbReference type="Gene3D" id="3.40.630.30">
    <property type="match status" value="1"/>
</dbReference>
<dbReference type="EMBL" id="KB468113">
    <property type="protein sequence ID" value="PCH40862.1"/>
    <property type="molecule type" value="Genomic_DNA"/>
</dbReference>
<organism evidence="2 3">
    <name type="scientific">Wolfiporia cocos (strain MD-104)</name>
    <name type="common">Brown rot fungus</name>
    <dbReference type="NCBI Taxonomy" id="742152"/>
    <lineage>
        <taxon>Eukaryota</taxon>
        <taxon>Fungi</taxon>
        <taxon>Dikarya</taxon>
        <taxon>Basidiomycota</taxon>
        <taxon>Agaricomycotina</taxon>
        <taxon>Agaricomycetes</taxon>
        <taxon>Polyporales</taxon>
        <taxon>Phaeolaceae</taxon>
        <taxon>Wolfiporia</taxon>
    </lineage>
</organism>
<dbReference type="GO" id="GO:0006048">
    <property type="term" value="P:UDP-N-acetylglucosamine biosynthetic process"/>
    <property type="evidence" value="ECO:0007669"/>
    <property type="project" value="UniProtKB-UniPathway"/>
</dbReference>